<gene>
    <name evidence="1" type="ORF">EQM13_07545</name>
</gene>
<keyword evidence="2" id="KW-1185">Reference proteome</keyword>
<evidence type="ECO:0000313" key="2">
    <source>
        <dbReference type="Proteomes" id="UP000287969"/>
    </source>
</evidence>
<organism evidence="1 2">
    <name type="scientific">Acidilutibacter cellobiosedens</name>
    <dbReference type="NCBI Taxonomy" id="2507161"/>
    <lineage>
        <taxon>Bacteria</taxon>
        <taxon>Bacillati</taxon>
        <taxon>Bacillota</taxon>
        <taxon>Tissierellia</taxon>
        <taxon>Tissierellales</taxon>
        <taxon>Acidilutibacteraceae</taxon>
        <taxon>Acidilutibacter</taxon>
    </lineage>
</organism>
<sequence>MDQKVVWELSEEDSNEIQDLFERKIALENLVKIVDLKDSDIYEKLLKDYGKTIREFEDWWKTKSSEYKWEGSNWWVDFTKNQVLTKV</sequence>
<proteinExistence type="predicted"/>
<reference evidence="2" key="1">
    <citation type="submission" date="2019-01" db="EMBL/GenBank/DDBJ databases">
        <title>Draft genomes of a novel of Sporanaerobacter strains.</title>
        <authorList>
            <person name="Ma S."/>
        </authorList>
    </citation>
    <scope>NUCLEOTIDE SEQUENCE [LARGE SCALE GENOMIC DNA]</scope>
    <source>
        <strain evidence="2">NJN-17</strain>
    </source>
</reference>
<accession>A0A410QBT4</accession>
<name>A0A410QBT4_9FIRM</name>
<dbReference type="RefSeq" id="WP_128752359.1">
    <property type="nucleotide sequence ID" value="NZ_CP035282.1"/>
</dbReference>
<dbReference type="KEGG" id="spoa:EQM13_07545"/>
<dbReference type="NCBIfam" id="TIGR04116">
    <property type="entry name" value="CXXX_rpt_assoc"/>
    <property type="match status" value="1"/>
</dbReference>
<evidence type="ECO:0000313" key="1">
    <source>
        <dbReference type="EMBL" id="QAT61441.1"/>
    </source>
</evidence>
<protein>
    <submittedName>
        <fullName evidence="1">CXXX repeat peptide modification system protein</fullName>
    </submittedName>
</protein>
<dbReference type="OrthoDB" id="1073228at2"/>
<dbReference type="InterPro" id="IPR026413">
    <property type="entry name" value="CXXX_rpt_assoc"/>
</dbReference>
<dbReference type="EMBL" id="CP035282">
    <property type="protein sequence ID" value="QAT61441.1"/>
    <property type="molecule type" value="Genomic_DNA"/>
</dbReference>
<dbReference type="Proteomes" id="UP000287969">
    <property type="component" value="Chromosome"/>
</dbReference>
<dbReference type="AlphaFoldDB" id="A0A410QBT4"/>